<feature type="compositionally biased region" description="Basic and acidic residues" evidence="1">
    <location>
        <begin position="1"/>
        <end position="10"/>
    </location>
</feature>
<keyword evidence="3" id="KW-1185">Reference proteome</keyword>
<sequence length="81" mass="9326">TLIDQKENDRTLSSNSRQLTDSWTDSPFAVQIERRGVGTWRFCVRARVEVSSRAAGFRVRIVAHVGRKRVEQRIVERLIAS</sequence>
<feature type="non-terminal residue" evidence="2">
    <location>
        <position position="1"/>
    </location>
</feature>
<name>A0AA40KVU4_9HYME</name>
<evidence type="ECO:0000313" key="2">
    <source>
        <dbReference type="EMBL" id="KAK1134699.1"/>
    </source>
</evidence>
<dbReference type="Proteomes" id="UP001177670">
    <property type="component" value="Unassembled WGS sequence"/>
</dbReference>
<feature type="region of interest" description="Disordered" evidence="1">
    <location>
        <begin position="1"/>
        <end position="21"/>
    </location>
</feature>
<organism evidence="2 3">
    <name type="scientific">Melipona bicolor</name>
    <dbReference type="NCBI Taxonomy" id="60889"/>
    <lineage>
        <taxon>Eukaryota</taxon>
        <taxon>Metazoa</taxon>
        <taxon>Ecdysozoa</taxon>
        <taxon>Arthropoda</taxon>
        <taxon>Hexapoda</taxon>
        <taxon>Insecta</taxon>
        <taxon>Pterygota</taxon>
        <taxon>Neoptera</taxon>
        <taxon>Endopterygota</taxon>
        <taxon>Hymenoptera</taxon>
        <taxon>Apocrita</taxon>
        <taxon>Aculeata</taxon>
        <taxon>Apoidea</taxon>
        <taxon>Anthophila</taxon>
        <taxon>Apidae</taxon>
        <taxon>Melipona</taxon>
    </lineage>
</organism>
<accession>A0AA40KVU4</accession>
<evidence type="ECO:0000256" key="1">
    <source>
        <dbReference type="SAM" id="MobiDB-lite"/>
    </source>
</evidence>
<gene>
    <name evidence="2" type="ORF">K0M31_007479</name>
</gene>
<reference evidence="2" key="1">
    <citation type="submission" date="2021-10" db="EMBL/GenBank/DDBJ databases">
        <title>Melipona bicolor Genome sequencing and assembly.</title>
        <authorList>
            <person name="Araujo N.S."/>
            <person name="Arias M.C."/>
        </authorList>
    </citation>
    <scope>NUCLEOTIDE SEQUENCE</scope>
    <source>
        <strain evidence="2">USP_2M_L1-L4_2017</strain>
        <tissue evidence="2">Whole body</tissue>
    </source>
</reference>
<comment type="caution">
    <text evidence="2">The sequence shown here is derived from an EMBL/GenBank/DDBJ whole genome shotgun (WGS) entry which is preliminary data.</text>
</comment>
<dbReference type="EMBL" id="JAHYIQ010000002">
    <property type="protein sequence ID" value="KAK1134699.1"/>
    <property type="molecule type" value="Genomic_DNA"/>
</dbReference>
<evidence type="ECO:0000313" key="3">
    <source>
        <dbReference type="Proteomes" id="UP001177670"/>
    </source>
</evidence>
<feature type="compositionally biased region" description="Polar residues" evidence="1">
    <location>
        <begin position="11"/>
        <end position="21"/>
    </location>
</feature>
<proteinExistence type="predicted"/>
<dbReference type="AlphaFoldDB" id="A0AA40KVU4"/>
<protein>
    <submittedName>
        <fullName evidence="2">Uncharacterized protein</fullName>
    </submittedName>
</protein>